<dbReference type="GO" id="GO:0005886">
    <property type="term" value="C:plasma membrane"/>
    <property type="evidence" value="ECO:0007669"/>
    <property type="project" value="UniProtKB-SubCell"/>
</dbReference>
<protein>
    <recommendedName>
        <fullName evidence="2">Biotin transporter</fullName>
    </recommendedName>
</protein>
<dbReference type="STRING" id="1588748.HMPREF3182_01225"/>
<feature type="transmembrane region" description="Helical" evidence="3">
    <location>
        <begin position="45"/>
        <end position="74"/>
    </location>
</feature>
<dbReference type="PIRSF" id="PIRSF016661">
    <property type="entry name" value="BioY"/>
    <property type="match status" value="1"/>
</dbReference>
<reference evidence="5" key="1">
    <citation type="submission" date="2016-01" db="EMBL/GenBank/DDBJ databases">
        <authorList>
            <person name="Mitreva M."/>
            <person name="Pepin K.H."/>
            <person name="Mihindukulasuriya K.A."/>
            <person name="Fulton R."/>
            <person name="Fronick C."/>
            <person name="O'Laughlin M."/>
            <person name="Miner T."/>
            <person name="Herter B."/>
            <person name="Rosa B.A."/>
            <person name="Cordes M."/>
            <person name="Tomlinson C."/>
            <person name="Wollam A."/>
            <person name="Palsikar V.B."/>
            <person name="Mardis E.R."/>
            <person name="Wilson R.K."/>
        </authorList>
    </citation>
    <scope>NUCLEOTIDE SEQUENCE [LARGE SCALE GENOMIC DNA]</scope>
    <source>
        <strain evidence="5">KA00182</strain>
    </source>
</reference>
<keyword evidence="2" id="KW-0813">Transport</keyword>
<sequence length="188" mass="20466">MKNTSTNSLSNPRLLVFIAIFTALIAIGAFIRIPVPICPFTLQLLFTTLAGLLLGSYGGGLAVGLYIILGLFGLPIFTAGGGPAYIFQPTFGYLLSFMLGSIAIGYMSRRISHWSFINLFFINIVGLLIVYAGGMVYLYAITTLYLGQEMTLWSLFLYCFILAVPGDICLCALAALIAKKLHFNKLIL</sequence>
<feature type="transmembrane region" description="Helical" evidence="3">
    <location>
        <begin position="119"/>
        <end position="140"/>
    </location>
</feature>
<keyword evidence="3" id="KW-1133">Transmembrane helix</keyword>
<evidence type="ECO:0000256" key="2">
    <source>
        <dbReference type="PIRNR" id="PIRNR016661"/>
    </source>
</evidence>
<dbReference type="Proteomes" id="UP000070160">
    <property type="component" value="Unassembled WGS sequence"/>
</dbReference>
<feature type="transmembrane region" description="Helical" evidence="3">
    <location>
        <begin position="14"/>
        <end position="33"/>
    </location>
</feature>
<dbReference type="EMBL" id="LSDT01000046">
    <property type="protein sequence ID" value="KXB90471.1"/>
    <property type="molecule type" value="Genomic_DNA"/>
</dbReference>
<name>A0A134CE52_9FIRM</name>
<dbReference type="Pfam" id="PF02632">
    <property type="entry name" value="BioY"/>
    <property type="match status" value="1"/>
</dbReference>
<comment type="caution">
    <text evidence="4">The sequence shown here is derived from an EMBL/GenBank/DDBJ whole genome shotgun (WGS) entry which is preliminary data.</text>
</comment>
<dbReference type="GO" id="GO:0015225">
    <property type="term" value="F:biotin transmembrane transporter activity"/>
    <property type="evidence" value="ECO:0007669"/>
    <property type="project" value="UniProtKB-UniRule"/>
</dbReference>
<dbReference type="PATRIC" id="fig|1588748.3.peg.1183"/>
<keyword evidence="3" id="KW-0812">Transmembrane</keyword>
<evidence type="ECO:0000256" key="3">
    <source>
        <dbReference type="SAM" id="Phobius"/>
    </source>
</evidence>
<dbReference type="PANTHER" id="PTHR34295:SF1">
    <property type="entry name" value="BIOTIN TRANSPORTER BIOY"/>
    <property type="match status" value="1"/>
</dbReference>
<evidence type="ECO:0000313" key="4">
    <source>
        <dbReference type="EMBL" id="KXB90471.1"/>
    </source>
</evidence>
<dbReference type="InterPro" id="IPR003784">
    <property type="entry name" value="BioY"/>
</dbReference>
<dbReference type="AlphaFoldDB" id="A0A134CE52"/>
<feature type="transmembrane region" description="Helical" evidence="3">
    <location>
        <begin position="86"/>
        <end position="107"/>
    </location>
</feature>
<dbReference type="RefSeq" id="WP_062486115.1">
    <property type="nucleotide sequence ID" value="NZ_KQ960953.1"/>
</dbReference>
<proteinExistence type="inferred from homology"/>
<organism evidence="4 5">
    <name type="scientific">Megasphaera hutchinsoni</name>
    <dbReference type="NCBI Taxonomy" id="1588748"/>
    <lineage>
        <taxon>Bacteria</taxon>
        <taxon>Bacillati</taxon>
        <taxon>Bacillota</taxon>
        <taxon>Negativicutes</taxon>
        <taxon>Veillonellales</taxon>
        <taxon>Veillonellaceae</taxon>
        <taxon>Megasphaera</taxon>
    </lineage>
</organism>
<comment type="subcellular location">
    <subcellularLocation>
        <location evidence="2">Cell membrane</location>
        <topology evidence="2">Multi-pass membrane protein</topology>
    </subcellularLocation>
</comment>
<evidence type="ECO:0000313" key="5">
    <source>
        <dbReference type="Proteomes" id="UP000070160"/>
    </source>
</evidence>
<keyword evidence="5" id="KW-1185">Reference proteome</keyword>
<gene>
    <name evidence="4" type="ORF">HMPREF3182_01225</name>
</gene>
<dbReference type="Gene3D" id="1.10.1760.20">
    <property type="match status" value="1"/>
</dbReference>
<evidence type="ECO:0000256" key="1">
    <source>
        <dbReference type="ARBA" id="ARBA00010692"/>
    </source>
</evidence>
<comment type="similarity">
    <text evidence="1 2">Belongs to the BioY family.</text>
</comment>
<accession>A0A134CE52</accession>
<dbReference type="PANTHER" id="PTHR34295">
    <property type="entry name" value="BIOTIN TRANSPORTER BIOY"/>
    <property type="match status" value="1"/>
</dbReference>
<keyword evidence="2 3" id="KW-0472">Membrane</keyword>
<feature type="transmembrane region" description="Helical" evidence="3">
    <location>
        <begin position="152"/>
        <end position="178"/>
    </location>
</feature>
<keyword evidence="2" id="KW-1003">Cell membrane</keyword>